<dbReference type="SUPFAM" id="SSF53213">
    <property type="entry name" value="LigB-like"/>
    <property type="match status" value="1"/>
</dbReference>
<dbReference type="RefSeq" id="WP_014803841.1">
    <property type="nucleotide sequence ID" value="NC_018020.1"/>
</dbReference>
<evidence type="ECO:0000313" key="7">
    <source>
        <dbReference type="EMBL" id="AFM13339.1"/>
    </source>
</evidence>
<dbReference type="GO" id="GO:0008198">
    <property type="term" value="F:ferrous iron binding"/>
    <property type="evidence" value="ECO:0007669"/>
    <property type="project" value="InterPro"/>
</dbReference>
<organism evidence="7 8">
    <name type="scientific">Turneriella parva (strain ATCC BAA-1111 / DSM 21527 / NCTC 11395 / H)</name>
    <name type="common">Leptospira parva</name>
    <dbReference type="NCBI Taxonomy" id="869212"/>
    <lineage>
        <taxon>Bacteria</taxon>
        <taxon>Pseudomonadati</taxon>
        <taxon>Spirochaetota</taxon>
        <taxon>Spirochaetia</taxon>
        <taxon>Leptospirales</taxon>
        <taxon>Leptospiraceae</taxon>
        <taxon>Turneriella</taxon>
    </lineage>
</organism>
<dbReference type="Pfam" id="PF02900">
    <property type="entry name" value="LigB"/>
    <property type="match status" value="1"/>
</dbReference>
<dbReference type="STRING" id="869212.Turpa_2700"/>
<dbReference type="PIRSF" id="PIRSF006157">
    <property type="entry name" value="Doxgns_DODA"/>
    <property type="match status" value="1"/>
</dbReference>
<dbReference type="HOGENOM" id="CLU_046582_2_0_12"/>
<proteinExistence type="inferred from homology"/>
<evidence type="ECO:0000256" key="4">
    <source>
        <dbReference type="ARBA" id="ARBA00022833"/>
    </source>
</evidence>
<keyword evidence="8" id="KW-1185">Reference proteome</keyword>
<protein>
    <submittedName>
        <fullName evidence="7">Extradiol ring-cleavage dioxygenase class III protein subunit B</fullName>
    </submittedName>
</protein>
<keyword evidence="7" id="KW-0223">Dioxygenase</keyword>
<dbReference type="CDD" id="cd07363">
    <property type="entry name" value="45_DOPA_Dioxygenase"/>
    <property type="match status" value="1"/>
</dbReference>
<dbReference type="PATRIC" id="fig|869212.3.peg.2721"/>
<sequence>MNNSNTRLPALFIGHGSPMNALEKNEFTASWQAVGAGLSGVRAILVVSAHWLTPGTQVTAMEQPQTIHDFGGFPKELFAVQYPAPGAPAIADELTALLQATAPVRKNFNWGLDHGAWSILVHMFPAADVPVLQLSIDADATPEHYFAIGRALRPLREQGILIVGSGNIVHNLRLVDWARLGERNFAADWAREAMDISGKLLRDKDWQSLIAYEKLPQSMQLAINSAEHYFPLLYILGAGYDDDPVKLFNDVAVGGALSMTSLQLG</sequence>
<evidence type="ECO:0000256" key="5">
    <source>
        <dbReference type="ARBA" id="ARBA00023002"/>
    </source>
</evidence>
<reference evidence="7 8" key="1">
    <citation type="submission" date="2012-06" db="EMBL/GenBank/DDBJ databases">
        <title>The complete chromosome of genome of Turneriella parva DSM 21527.</title>
        <authorList>
            <consortium name="US DOE Joint Genome Institute (JGI-PGF)"/>
            <person name="Lucas S."/>
            <person name="Han J."/>
            <person name="Lapidus A."/>
            <person name="Bruce D."/>
            <person name="Goodwin L."/>
            <person name="Pitluck S."/>
            <person name="Peters L."/>
            <person name="Kyrpides N."/>
            <person name="Mavromatis K."/>
            <person name="Ivanova N."/>
            <person name="Mikhailova N."/>
            <person name="Chertkov O."/>
            <person name="Detter J.C."/>
            <person name="Tapia R."/>
            <person name="Han C."/>
            <person name="Land M."/>
            <person name="Hauser L."/>
            <person name="Markowitz V."/>
            <person name="Cheng J.-F."/>
            <person name="Hugenholtz P."/>
            <person name="Woyke T."/>
            <person name="Wu D."/>
            <person name="Gronow S."/>
            <person name="Wellnitz S."/>
            <person name="Brambilla E."/>
            <person name="Klenk H.-P."/>
            <person name="Eisen J.A."/>
        </authorList>
    </citation>
    <scope>NUCLEOTIDE SEQUENCE [LARGE SCALE GENOMIC DNA]</scope>
    <source>
        <strain evidence="8">ATCC BAA-1111 / DSM 21527 / NCTC 11395 / H</strain>
    </source>
</reference>
<dbReference type="GO" id="GO:0016702">
    <property type="term" value="F:oxidoreductase activity, acting on single donors with incorporation of molecular oxygen, incorporation of two atoms of oxygen"/>
    <property type="evidence" value="ECO:0007669"/>
    <property type="project" value="UniProtKB-ARBA"/>
</dbReference>
<dbReference type="Proteomes" id="UP000006048">
    <property type="component" value="Chromosome"/>
</dbReference>
<comment type="similarity">
    <text evidence="2">Belongs to the DODA-type extradiol aromatic ring-opening dioxygenase family.</text>
</comment>
<keyword evidence="3" id="KW-0479">Metal-binding</keyword>
<evidence type="ECO:0000256" key="2">
    <source>
        <dbReference type="ARBA" id="ARBA00007581"/>
    </source>
</evidence>
<keyword evidence="5" id="KW-0560">Oxidoreductase</keyword>
<gene>
    <name evidence="7" type="ordered locus">Turpa_2700</name>
</gene>
<dbReference type="KEGG" id="tpx:Turpa_2700"/>
<dbReference type="EMBL" id="CP002959">
    <property type="protein sequence ID" value="AFM13339.1"/>
    <property type="molecule type" value="Genomic_DNA"/>
</dbReference>
<dbReference type="NCBIfam" id="NF007914">
    <property type="entry name" value="PRK10628.1"/>
    <property type="match status" value="1"/>
</dbReference>
<keyword evidence="4" id="KW-0862">Zinc</keyword>
<evidence type="ECO:0000256" key="1">
    <source>
        <dbReference type="ARBA" id="ARBA00001947"/>
    </source>
</evidence>
<dbReference type="InterPro" id="IPR014436">
    <property type="entry name" value="Extradiol_dOase_DODA"/>
</dbReference>
<accession>I4B7T2</accession>
<dbReference type="AlphaFoldDB" id="I4B7T2"/>
<dbReference type="PANTHER" id="PTHR30096:SF0">
    <property type="entry name" value="4,5-DOPA DIOXYGENASE EXTRADIOL-LIKE PROTEIN"/>
    <property type="match status" value="1"/>
</dbReference>
<name>I4B7T2_TURPD</name>
<dbReference type="PANTHER" id="PTHR30096">
    <property type="entry name" value="4,5-DOPA DIOXYGENASE EXTRADIOL-LIKE PROTEIN"/>
    <property type="match status" value="1"/>
</dbReference>
<comment type="cofactor">
    <cofactor evidence="1">
        <name>Zn(2+)</name>
        <dbReference type="ChEBI" id="CHEBI:29105"/>
    </cofactor>
</comment>
<dbReference type="GO" id="GO:0008270">
    <property type="term" value="F:zinc ion binding"/>
    <property type="evidence" value="ECO:0007669"/>
    <property type="project" value="InterPro"/>
</dbReference>
<dbReference type="Gene3D" id="3.40.830.10">
    <property type="entry name" value="LigB-like"/>
    <property type="match status" value="1"/>
</dbReference>
<dbReference type="InterPro" id="IPR004183">
    <property type="entry name" value="Xdiol_dOase_suB"/>
</dbReference>
<evidence type="ECO:0000259" key="6">
    <source>
        <dbReference type="Pfam" id="PF02900"/>
    </source>
</evidence>
<evidence type="ECO:0000313" key="8">
    <source>
        <dbReference type="Proteomes" id="UP000006048"/>
    </source>
</evidence>
<feature type="domain" description="Extradiol ring-cleavage dioxygenase class III enzyme subunit B" evidence="6">
    <location>
        <begin position="31"/>
        <end position="244"/>
    </location>
</feature>
<evidence type="ECO:0000256" key="3">
    <source>
        <dbReference type="ARBA" id="ARBA00022723"/>
    </source>
</evidence>